<dbReference type="Pfam" id="PF00037">
    <property type="entry name" value="Fer4"/>
    <property type="match status" value="1"/>
</dbReference>
<dbReference type="PROSITE" id="PS51379">
    <property type="entry name" value="4FE4S_FER_2"/>
    <property type="match status" value="1"/>
</dbReference>
<dbReference type="PROSITE" id="PS00211">
    <property type="entry name" value="ABC_TRANSPORTER_1"/>
    <property type="match status" value="1"/>
</dbReference>
<gene>
    <name evidence="5" type="ORF">O0S10_10040</name>
</gene>
<dbReference type="InterPro" id="IPR017900">
    <property type="entry name" value="4Fe4S_Fe_S_CS"/>
</dbReference>
<sequence length="611" mass="67780">MRIAIVHKDRCHSRKCGQECIAYCPRVRTGDETIQIGENGRAEISEELCVGCGICIKKCPFEALDIIQLPEELDTPVHRYGPNAFVLYGLPQPVAGKVTGVLGPNGIGKSTAVKILSGQVKPNLGIFEREVPWEEILKYYAGTELLDYLQQVAKKTIRASIKPQYIDFIPKVFKGKVGDLLKANDERKQLDHLIRELALDTILDKDLSTLSGGELQRVALTVALSKEADFYFLDEVTPFLDIYQRMIAAKLIRELAESHPVILVEHDIAILDMVAETVHIAYGKPAAFGIITRPKGVRIGVNQYLEGFVAEENVRIRDYPVVFETRGHESDVEREILMEIPAMTKTFPGFTLKVTGGEVRRGEVLGIVGANGIGKSTFAKLLAGVETPDDGKKFDTVTVSYKPQYVTATTTDTVEFLLRQATRRFDSSYYQHEILEPLGLMPLLQSEVNHLSGGELQRVAIALCLSRDADLYILDEPSAHLDVEQRLVTTKVIKRAAEDKGAGIMVIDHDMYTIDMISERLLVFDGVPGANGLATGPFEMKEGMNTFLGLLGITFRRDKTGRPRINKPGSYLDREQKAAGEYYYYNLDTAALSSTAKEEDEGEESAESVSE</sequence>
<protein>
    <submittedName>
        <fullName evidence="5">Ribosome biogenesis/translation initiation ATPase RLI</fullName>
    </submittedName>
</protein>
<evidence type="ECO:0000313" key="6">
    <source>
        <dbReference type="Proteomes" id="UP001141422"/>
    </source>
</evidence>
<dbReference type="InterPro" id="IPR007209">
    <property type="entry name" value="RNaseL-inhib-like_metal-bd_dom"/>
</dbReference>
<evidence type="ECO:0000256" key="1">
    <source>
        <dbReference type="ARBA" id="ARBA00022741"/>
    </source>
</evidence>
<comment type="caution">
    <text evidence="5">The sequence shown here is derived from an EMBL/GenBank/DDBJ whole genome shotgun (WGS) entry which is preliminary data.</text>
</comment>
<dbReference type="InterPro" id="IPR027417">
    <property type="entry name" value="P-loop_NTPase"/>
</dbReference>
<dbReference type="PROSITE" id="PS50893">
    <property type="entry name" value="ABC_TRANSPORTER_2"/>
    <property type="match status" value="2"/>
</dbReference>
<dbReference type="Gene3D" id="3.40.50.300">
    <property type="entry name" value="P-loop containing nucleotide triphosphate hydrolases"/>
    <property type="match status" value="2"/>
</dbReference>
<organism evidence="5 6">
    <name type="scientific">Methanocorpusculum petauri</name>
    <dbReference type="NCBI Taxonomy" id="3002863"/>
    <lineage>
        <taxon>Archaea</taxon>
        <taxon>Methanobacteriati</taxon>
        <taxon>Methanobacteriota</taxon>
        <taxon>Stenosarchaea group</taxon>
        <taxon>Methanomicrobia</taxon>
        <taxon>Methanomicrobiales</taxon>
        <taxon>Methanocorpusculaceae</taxon>
        <taxon>Methanocorpusculum</taxon>
    </lineage>
</organism>
<keyword evidence="6" id="KW-1185">Reference proteome</keyword>
<dbReference type="InterPro" id="IPR003439">
    <property type="entry name" value="ABC_transporter-like_ATP-bd"/>
</dbReference>
<dbReference type="SMART" id="SM00382">
    <property type="entry name" value="AAA"/>
    <property type="match status" value="2"/>
</dbReference>
<feature type="domain" description="ABC transporter" evidence="3">
    <location>
        <begin position="67"/>
        <end position="307"/>
    </location>
</feature>
<dbReference type="Pfam" id="PF04068">
    <property type="entry name" value="Fer4_RLI"/>
    <property type="match status" value="1"/>
</dbReference>
<accession>A0ABT4III4</accession>
<dbReference type="SUPFAM" id="SSF52540">
    <property type="entry name" value="P-loop containing nucleoside triphosphate hydrolases"/>
    <property type="match status" value="2"/>
</dbReference>
<dbReference type="InterPro" id="IPR017871">
    <property type="entry name" value="ABC_transporter-like_CS"/>
</dbReference>
<dbReference type="Pfam" id="PF00005">
    <property type="entry name" value="ABC_tran"/>
    <property type="match status" value="2"/>
</dbReference>
<reference evidence="5" key="1">
    <citation type="submission" date="2022-12" db="EMBL/GenBank/DDBJ databases">
        <title>Isolation and characterisation of novel Methanocorpusculum spp. from native Australian herbivores indicates the genus is ancestrally host-associated.</title>
        <authorList>
            <person name="Volmer J.G."/>
            <person name="Soo R.M."/>
            <person name="Evans P.N."/>
            <person name="Hoedt E.C."/>
            <person name="Astorga Alsina A.L."/>
            <person name="Woodcroft B.J."/>
            <person name="Tyson G.W."/>
            <person name="Hugenholtz P."/>
            <person name="Morrison M."/>
        </authorList>
    </citation>
    <scope>NUCLEOTIDE SEQUENCE</scope>
    <source>
        <strain evidence="5">MG</strain>
    </source>
</reference>
<keyword evidence="1" id="KW-0547">Nucleotide-binding</keyword>
<dbReference type="InterPro" id="IPR017896">
    <property type="entry name" value="4Fe4S_Fe-S-bd"/>
</dbReference>
<evidence type="ECO:0000256" key="2">
    <source>
        <dbReference type="ARBA" id="ARBA00022840"/>
    </source>
</evidence>
<evidence type="ECO:0000313" key="5">
    <source>
        <dbReference type="EMBL" id="MCZ0861553.1"/>
    </source>
</evidence>
<keyword evidence="2" id="KW-0067">ATP-binding</keyword>
<dbReference type="PANTHER" id="PTHR19248">
    <property type="entry name" value="ATP-BINDING TRANSPORT PROTEIN-RELATED"/>
    <property type="match status" value="1"/>
</dbReference>
<dbReference type="InterPro" id="IPR003593">
    <property type="entry name" value="AAA+_ATPase"/>
</dbReference>
<dbReference type="NCBIfam" id="NF009945">
    <property type="entry name" value="PRK13409.1"/>
    <property type="match status" value="1"/>
</dbReference>
<dbReference type="RefSeq" id="WP_268925743.1">
    <property type="nucleotide sequence ID" value="NZ_JAPTGB010000029.1"/>
</dbReference>
<dbReference type="PROSITE" id="PS00198">
    <property type="entry name" value="4FE4S_FER_1"/>
    <property type="match status" value="1"/>
</dbReference>
<name>A0ABT4III4_9EURY</name>
<dbReference type="EMBL" id="JAPTGB010000029">
    <property type="protein sequence ID" value="MCZ0861553.1"/>
    <property type="molecule type" value="Genomic_DNA"/>
</dbReference>
<dbReference type="InterPro" id="IPR013283">
    <property type="entry name" value="RLI1"/>
</dbReference>
<feature type="domain" description="4Fe-4S ferredoxin-type" evidence="4">
    <location>
        <begin position="40"/>
        <end position="69"/>
    </location>
</feature>
<proteinExistence type="predicted"/>
<dbReference type="Proteomes" id="UP001141422">
    <property type="component" value="Unassembled WGS sequence"/>
</dbReference>
<evidence type="ECO:0000259" key="4">
    <source>
        <dbReference type="PROSITE" id="PS51379"/>
    </source>
</evidence>
<evidence type="ECO:0000259" key="3">
    <source>
        <dbReference type="PROSITE" id="PS50893"/>
    </source>
</evidence>
<dbReference type="SUPFAM" id="SSF54862">
    <property type="entry name" value="4Fe-4S ferredoxins"/>
    <property type="match status" value="1"/>
</dbReference>
<feature type="domain" description="ABC transporter" evidence="3">
    <location>
        <begin position="332"/>
        <end position="550"/>
    </location>
</feature>
<dbReference type="PRINTS" id="PR01868">
    <property type="entry name" value="ABCEFAMILY"/>
</dbReference>